<dbReference type="InterPro" id="IPR006016">
    <property type="entry name" value="UspA"/>
</dbReference>
<dbReference type="Proteomes" id="UP001597286">
    <property type="component" value="Unassembled WGS sequence"/>
</dbReference>
<comment type="caution">
    <text evidence="3">The sequence shown here is derived from an EMBL/GenBank/DDBJ whole genome shotgun (WGS) entry which is preliminary data.</text>
</comment>
<dbReference type="Gene3D" id="3.40.50.12370">
    <property type="match status" value="1"/>
</dbReference>
<dbReference type="PANTHER" id="PTHR46268">
    <property type="entry name" value="STRESS RESPONSE PROTEIN NHAX"/>
    <property type="match status" value="1"/>
</dbReference>
<gene>
    <name evidence="3" type="ORF">ACFSJG_22690</name>
</gene>
<keyword evidence="4" id="KW-1185">Reference proteome</keyword>
<dbReference type="RefSeq" id="WP_378487486.1">
    <property type="nucleotide sequence ID" value="NZ_JBHUFB010000020.1"/>
</dbReference>
<evidence type="ECO:0000256" key="1">
    <source>
        <dbReference type="ARBA" id="ARBA00008791"/>
    </source>
</evidence>
<accession>A0ABW4PAL6</accession>
<sequence>MRLVVGYLATPSGADGLALGVRLARSLKAGLDICMVVPPDRPVPTRVPTDPGYDSVLVQQANRWLAEARVAVPGDVDVEVHVCFDDSFAQGLIAEAQRLGAQAIVVGAAGDGVIGRHGIGTVASSLLHSSHVPIALAPRGTRTHDVAQVREVTCAIGDREGADVLLRTATRACERMDTPLRLVSLVAVDRHPGSADDHRAAHDAAVAHTRTVLDRSRELIDDGSIRVTSELAEGDSVESAVGTLTWHEGDIVLVGSSRLAQQHRLFLGSTASKMLRVLPVPMVVVPKSADHLDT</sequence>
<proteinExistence type="inferred from homology"/>
<dbReference type="EMBL" id="JBHUFB010000020">
    <property type="protein sequence ID" value="MFD1815036.1"/>
    <property type="molecule type" value="Genomic_DNA"/>
</dbReference>
<evidence type="ECO:0000259" key="2">
    <source>
        <dbReference type="Pfam" id="PF00582"/>
    </source>
</evidence>
<feature type="domain" description="UspA" evidence="2">
    <location>
        <begin position="2"/>
        <end position="136"/>
    </location>
</feature>
<dbReference type="PANTHER" id="PTHR46268:SF6">
    <property type="entry name" value="UNIVERSAL STRESS PROTEIN UP12"/>
    <property type="match status" value="1"/>
</dbReference>
<evidence type="ECO:0000313" key="3">
    <source>
        <dbReference type="EMBL" id="MFD1815036.1"/>
    </source>
</evidence>
<organism evidence="3 4">
    <name type="scientific">Rhodococcus gannanensis</name>
    <dbReference type="NCBI Taxonomy" id="1960308"/>
    <lineage>
        <taxon>Bacteria</taxon>
        <taxon>Bacillati</taxon>
        <taxon>Actinomycetota</taxon>
        <taxon>Actinomycetes</taxon>
        <taxon>Mycobacteriales</taxon>
        <taxon>Nocardiaceae</taxon>
        <taxon>Rhodococcus</taxon>
    </lineage>
</organism>
<comment type="similarity">
    <text evidence="1">Belongs to the universal stress protein A family.</text>
</comment>
<reference evidence="4" key="1">
    <citation type="journal article" date="2019" name="Int. J. Syst. Evol. Microbiol.">
        <title>The Global Catalogue of Microorganisms (GCM) 10K type strain sequencing project: providing services to taxonomists for standard genome sequencing and annotation.</title>
        <authorList>
            <consortium name="The Broad Institute Genomics Platform"/>
            <consortium name="The Broad Institute Genome Sequencing Center for Infectious Disease"/>
            <person name="Wu L."/>
            <person name="Ma J."/>
        </authorList>
    </citation>
    <scope>NUCLEOTIDE SEQUENCE [LARGE SCALE GENOMIC DNA]</scope>
    <source>
        <strain evidence="4">DT72</strain>
    </source>
</reference>
<dbReference type="Pfam" id="PF00582">
    <property type="entry name" value="Usp"/>
    <property type="match status" value="2"/>
</dbReference>
<dbReference type="CDD" id="cd00293">
    <property type="entry name" value="USP-like"/>
    <property type="match status" value="2"/>
</dbReference>
<evidence type="ECO:0000313" key="4">
    <source>
        <dbReference type="Proteomes" id="UP001597286"/>
    </source>
</evidence>
<feature type="domain" description="UspA" evidence="2">
    <location>
        <begin position="150"/>
        <end position="286"/>
    </location>
</feature>
<dbReference type="SUPFAM" id="SSF52402">
    <property type="entry name" value="Adenine nucleotide alpha hydrolases-like"/>
    <property type="match status" value="2"/>
</dbReference>
<protein>
    <submittedName>
        <fullName evidence="3">Universal stress protein</fullName>
    </submittedName>
</protein>
<name>A0ABW4PAL6_9NOCA</name>